<feature type="transmembrane region" description="Helical" evidence="1">
    <location>
        <begin position="46"/>
        <end position="64"/>
    </location>
</feature>
<keyword evidence="1" id="KW-0472">Membrane</keyword>
<comment type="caution">
    <text evidence="2">The sequence shown here is derived from an EMBL/GenBank/DDBJ whole genome shotgun (WGS) entry which is preliminary data.</text>
</comment>
<dbReference type="OrthoDB" id="441016at2759"/>
<keyword evidence="1" id="KW-0812">Transmembrane</keyword>
<accession>W7TNI8</accession>
<proteinExistence type="predicted"/>
<dbReference type="EMBL" id="AZIL01002216">
    <property type="protein sequence ID" value="EWM22294.1"/>
    <property type="molecule type" value="Genomic_DNA"/>
</dbReference>
<evidence type="ECO:0000313" key="2">
    <source>
        <dbReference type="EMBL" id="EWM22294.1"/>
    </source>
</evidence>
<organism evidence="2 3">
    <name type="scientific">Nannochloropsis gaditana</name>
    <dbReference type="NCBI Taxonomy" id="72520"/>
    <lineage>
        <taxon>Eukaryota</taxon>
        <taxon>Sar</taxon>
        <taxon>Stramenopiles</taxon>
        <taxon>Ochrophyta</taxon>
        <taxon>Eustigmatophyceae</taxon>
        <taxon>Eustigmatales</taxon>
        <taxon>Monodopsidaceae</taxon>
        <taxon>Nannochloropsis</taxon>
    </lineage>
</organism>
<evidence type="ECO:0000313" key="3">
    <source>
        <dbReference type="Proteomes" id="UP000019335"/>
    </source>
</evidence>
<dbReference type="AlphaFoldDB" id="W7TNI8"/>
<reference evidence="2 3" key="1">
    <citation type="journal article" date="2014" name="Mol. Plant">
        <title>Chromosome Scale Genome Assembly and Transcriptome Profiling of Nannochloropsis gaditana in Nitrogen Depletion.</title>
        <authorList>
            <person name="Corteggiani Carpinelli E."/>
            <person name="Telatin A."/>
            <person name="Vitulo N."/>
            <person name="Forcato C."/>
            <person name="D'Angelo M."/>
            <person name="Schiavon R."/>
            <person name="Vezzi A."/>
            <person name="Giacometti G.M."/>
            <person name="Morosinotto T."/>
            <person name="Valle G."/>
        </authorList>
    </citation>
    <scope>NUCLEOTIDE SEQUENCE [LARGE SCALE GENOMIC DNA]</scope>
    <source>
        <strain evidence="2 3">B-31</strain>
    </source>
</reference>
<evidence type="ECO:0000256" key="1">
    <source>
        <dbReference type="SAM" id="Phobius"/>
    </source>
</evidence>
<name>W7TNI8_9STRA</name>
<keyword evidence="3" id="KW-1185">Reference proteome</keyword>
<dbReference type="Proteomes" id="UP000019335">
    <property type="component" value="Unassembled WGS sequence"/>
</dbReference>
<keyword evidence="1" id="KW-1133">Transmembrane helix</keyword>
<gene>
    <name evidence="2" type="ORF">Naga_100933g1</name>
</gene>
<evidence type="ECO:0008006" key="4">
    <source>
        <dbReference type="Google" id="ProtNLM"/>
    </source>
</evidence>
<protein>
    <recommendedName>
        <fullName evidence="4">DUF1279 domain-containing protein</fullName>
    </recommendedName>
</protein>
<feature type="non-terminal residue" evidence="2">
    <location>
        <position position="1"/>
    </location>
</feature>
<sequence length="139" mass="15498">SPAPSFQVTAWWDQHKPAYFKPKPRADGSLPPSWGELVRIHGPPFLVWWGTLWVLGAGGLFLGFEHHLFGADVDALTLARAWGVDKVVDLSGVPPSLGNMGVAIACNEVLEVVRFPLALLTVKPWTRWWYRVRGKTMPE</sequence>